<organism evidence="1 2">
    <name type="scientific">Marinobacter halodurans</name>
    <dbReference type="NCBI Taxonomy" id="2528979"/>
    <lineage>
        <taxon>Bacteria</taxon>
        <taxon>Pseudomonadati</taxon>
        <taxon>Pseudomonadota</taxon>
        <taxon>Gammaproteobacteria</taxon>
        <taxon>Pseudomonadales</taxon>
        <taxon>Marinobacteraceae</taxon>
        <taxon>Marinobacter</taxon>
    </lineage>
</organism>
<evidence type="ECO:0000313" key="2">
    <source>
        <dbReference type="Proteomes" id="UP000313645"/>
    </source>
</evidence>
<dbReference type="PANTHER" id="PTHR38460">
    <property type="entry name" value="TAUTOMERASE YOLI-RELATED"/>
    <property type="match status" value="1"/>
</dbReference>
<dbReference type="Pfam" id="PF14552">
    <property type="entry name" value="Tautomerase_2"/>
    <property type="match status" value="1"/>
</dbReference>
<keyword evidence="2" id="KW-1185">Reference proteome</keyword>
<accession>A0ABY1ZHZ0</accession>
<dbReference type="Proteomes" id="UP000313645">
    <property type="component" value="Unassembled WGS sequence"/>
</dbReference>
<dbReference type="Gene3D" id="3.30.429.10">
    <property type="entry name" value="Macrophage Migration Inhibitory Factor"/>
    <property type="match status" value="1"/>
</dbReference>
<proteinExistence type="predicted"/>
<dbReference type="RefSeq" id="WP_131482738.1">
    <property type="nucleotide sequence ID" value="NZ_SJDL01000025.1"/>
</dbReference>
<dbReference type="InterPro" id="IPR037479">
    <property type="entry name" value="Tauto_MSAD"/>
</dbReference>
<dbReference type="InterPro" id="IPR014347">
    <property type="entry name" value="Tautomerase/MIF_sf"/>
</dbReference>
<protein>
    <submittedName>
        <fullName evidence="1">Tautomerase family protein</fullName>
    </submittedName>
</protein>
<comment type="caution">
    <text evidence="1">The sequence shown here is derived from an EMBL/GenBank/DDBJ whole genome shotgun (WGS) entry which is preliminary data.</text>
</comment>
<reference evidence="1 2" key="1">
    <citation type="submission" date="2019-02" db="EMBL/GenBank/DDBJ databases">
        <title>Marinobacter halodurans sp. nov., a marine bacterium isolated from sea tidal flat.</title>
        <authorList>
            <person name="Yoo Y."/>
            <person name="Lee D.W."/>
            <person name="Kim B.S."/>
            <person name="Kim J.-J."/>
        </authorList>
    </citation>
    <scope>NUCLEOTIDE SEQUENCE [LARGE SCALE GENOMIC DNA]</scope>
    <source>
        <strain evidence="1 2">YJ-S3-2</strain>
    </source>
</reference>
<name>A0ABY1ZHZ0_9GAMM</name>
<sequence>MPFVRISLLRGRSPDDLAILADNVHRALVEAFVVPRDDRFQIIHQLEPGELIYNRDYLGGPRSNDFVLIHVTAGKPRSRATRQALYRRLTALLADAPGINPEDVMVVISTTGSEDWSFGGGVCR</sequence>
<dbReference type="SUPFAM" id="SSF55331">
    <property type="entry name" value="Tautomerase/MIF"/>
    <property type="match status" value="1"/>
</dbReference>
<dbReference type="PANTHER" id="PTHR38460:SF1">
    <property type="entry name" value="TAUTOMERASE YOLI-RELATED"/>
    <property type="match status" value="1"/>
</dbReference>
<gene>
    <name evidence="1" type="ORF">EZI54_15210</name>
</gene>
<evidence type="ECO:0000313" key="1">
    <source>
        <dbReference type="EMBL" id="TBW53330.1"/>
    </source>
</evidence>
<dbReference type="EMBL" id="SJDL01000025">
    <property type="protein sequence ID" value="TBW53330.1"/>
    <property type="molecule type" value="Genomic_DNA"/>
</dbReference>